<dbReference type="InterPro" id="IPR050955">
    <property type="entry name" value="Plant_Biomass_Hydrol_Est"/>
</dbReference>
<dbReference type="PANTHER" id="PTHR43037:SF1">
    <property type="entry name" value="BLL1128 PROTEIN"/>
    <property type="match status" value="1"/>
</dbReference>
<dbReference type="PANTHER" id="PTHR43037">
    <property type="entry name" value="UNNAMED PRODUCT-RELATED"/>
    <property type="match status" value="1"/>
</dbReference>
<protein>
    <submittedName>
        <fullName evidence="3">Esterase PHB depolymerase protein</fullName>
    </submittedName>
</protein>
<keyword evidence="2" id="KW-0378">Hydrolase</keyword>
<evidence type="ECO:0000256" key="1">
    <source>
        <dbReference type="ARBA" id="ARBA00022729"/>
    </source>
</evidence>
<keyword evidence="3" id="KW-0614">Plasmid</keyword>
<gene>
    <name evidence="3" type="ORF">IE4771_PD00568</name>
</gene>
<dbReference type="Proteomes" id="UP000027180">
    <property type="component" value="Plasmid pRetIE4771d"/>
</dbReference>
<geneLocation type="plasmid" evidence="3 4">
    <name>pRetIE4771d</name>
</geneLocation>
<dbReference type="OrthoDB" id="9767239at2"/>
<reference evidence="3 4" key="1">
    <citation type="submission" date="2013-12" db="EMBL/GenBank/DDBJ databases">
        <title>Complete genome sequence of Rhizobium etli bv. mimosae IE4771.</title>
        <authorList>
            <person name="Bustos P."/>
            <person name="Santamaria R.I."/>
            <person name="Lozano L."/>
            <person name="Ormeno-Orrillo E."/>
            <person name="Rogel M.A."/>
            <person name="Romero D."/>
            <person name="Cevallos M.A."/>
            <person name="Martinez-Romero E."/>
            <person name="Gonzalez V."/>
        </authorList>
    </citation>
    <scope>NUCLEOTIDE SEQUENCE [LARGE SCALE GENOMIC DNA]</scope>
    <source>
        <strain evidence="3 4">IE4771</strain>
        <plasmid evidence="4">Plasmid pRetIE4771d</plasmid>
    </source>
</reference>
<dbReference type="KEGG" id="rei:IE4771_PD00568"/>
<sequence length="336" mass="36702">MTLKFPFSLGRTLKAQKKLRGLVEKVARQSWPLVKPAKAKKKPAQPQFVERISFGSNPGRLKMKIHVPPRLARNSPLVVVLHGCLQTPESFDAGSGFSALADRRRFALLYPQQSRSNNANLCFNWFRPSAVARDRGELMSIKQMIDSAISDHHLDGSRVYIAGLSAGGAMACALAATYPEMFAGVAIFAGLPFGAARDAVSALSLMQKGVEKSAQSWGDLVRLASPGPTLWPPLSIWQGSNDRTVHPANAEAMLSQWLDVTGLGRSAEVARKMPWGTVTRWRAGGRDRISYYRLDSFGHGIPIGEGGRAGVKARRDRFMLPAGVSAPRELMKLWGL</sequence>
<dbReference type="InterPro" id="IPR029058">
    <property type="entry name" value="AB_hydrolase_fold"/>
</dbReference>
<evidence type="ECO:0000313" key="3">
    <source>
        <dbReference type="EMBL" id="AIC31122.1"/>
    </source>
</evidence>
<dbReference type="HOGENOM" id="CLU_027551_0_0_5"/>
<dbReference type="Pfam" id="PF10503">
    <property type="entry name" value="Esterase_PHB"/>
    <property type="match status" value="1"/>
</dbReference>
<evidence type="ECO:0000313" key="4">
    <source>
        <dbReference type="Proteomes" id="UP000027180"/>
    </source>
</evidence>
<dbReference type="EMBL" id="CP006990">
    <property type="protein sequence ID" value="AIC31122.1"/>
    <property type="molecule type" value="Genomic_DNA"/>
</dbReference>
<dbReference type="Gene3D" id="3.40.50.1820">
    <property type="entry name" value="alpha/beta hydrolase"/>
    <property type="match status" value="1"/>
</dbReference>
<dbReference type="SUPFAM" id="SSF53474">
    <property type="entry name" value="alpha/beta-Hydrolases"/>
    <property type="match status" value="1"/>
</dbReference>
<dbReference type="NCBIfam" id="TIGR01840">
    <property type="entry name" value="esterase_phb"/>
    <property type="match status" value="1"/>
</dbReference>
<proteinExistence type="predicted"/>
<accession>A0A060IBM1</accession>
<dbReference type="GO" id="GO:0005576">
    <property type="term" value="C:extracellular region"/>
    <property type="evidence" value="ECO:0007669"/>
    <property type="project" value="InterPro"/>
</dbReference>
<dbReference type="InterPro" id="IPR010126">
    <property type="entry name" value="Esterase_phb"/>
</dbReference>
<keyword evidence="1" id="KW-0732">Signal</keyword>
<dbReference type="RefSeq" id="WP_040142208.1">
    <property type="nucleotide sequence ID" value="NZ_CP006990.1"/>
</dbReference>
<evidence type="ECO:0000256" key="2">
    <source>
        <dbReference type="ARBA" id="ARBA00022801"/>
    </source>
</evidence>
<organism evidence="3 4">
    <name type="scientific">Rhizobium etli bv. mimosae str. IE4771</name>
    <dbReference type="NCBI Taxonomy" id="1432050"/>
    <lineage>
        <taxon>Bacteria</taxon>
        <taxon>Pseudomonadati</taxon>
        <taxon>Pseudomonadota</taxon>
        <taxon>Alphaproteobacteria</taxon>
        <taxon>Hyphomicrobiales</taxon>
        <taxon>Rhizobiaceae</taxon>
        <taxon>Rhizobium/Agrobacterium group</taxon>
        <taxon>Rhizobium</taxon>
    </lineage>
</organism>
<dbReference type="GO" id="GO:0016787">
    <property type="term" value="F:hydrolase activity"/>
    <property type="evidence" value="ECO:0007669"/>
    <property type="project" value="UniProtKB-KW"/>
</dbReference>
<dbReference type="AlphaFoldDB" id="A0A060IBM1"/>
<name>A0A060IBM1_RHIET</name>